<evidence type="ECO:0000313" key="1">
    <source>
        <dbReference type="EMBL" id="NDJ91419.1"/>
    </source>
</evidence>
<dbReference type="Pfam" id="PF06224">
    <property type="entry name" value="AlkZ-like"/>
    <property type="match status" value="1"/>
</dbReference>
<dbReference type="Proteomes" id="UP000466523">
    <property type="component" value="Unassembled WGS sequence"/>
</dbReference>
<dbReference type="EMBL" id="JAACYR010000093">
    <property type="protein sequence ID" value="NDJ91419.1"/>
    <property type="molecule type" value="Genomic_DNA"/>
</dbReference>
<sequence length="93" mass="10126">IYTPAAQRKHGYYVWPFLLDGRLVGRVDLKADRGADALHVIAAFAEEGASPPQVATALLAELESMASWLGLGQVSVGERGNLVRQLRRAGLRR</sequence>
<dbReference type="RefSeq" id="WP_211662872.1">
    <property type="nucleotide sequence ID" value="NZ_JAACYR010000093.1"/>
</dbReference>
<gene>
    <name evidence="1" type="ORF">GWR20_20105</name>
</gene>
<protein>
    <submittedName>
        <fullName evidence="1">Winged helix-turn-helix domain-containing protein</fullName>
    </submittedName>
</protein>
<dbReference type="AlphaFoldDB" id="A0A7K3LGD5"/>
<proteinExistence type="predicted"/>
<evidence type="ECO:0000313" key="2">
    <source>
        <dbReference type="Proteomes" id="UP000466523"/>
    </source>
</evidence>
<dbReference type="InterPro" id="IPR009351">
    <property type="entry name" value="AlkZ-like"/>
</dbReference>
<reference evidence="1 2" key="1">
    <citation type="submission" date="2020-01" db="EMBL/GenBank/DDBJ databases">
        <authorList>
            <person name="Sanchez-Estrada R."/>
            <person name="Gonzalez-Y-Merchand J.A."/>
            <person name="Rivera-Gutierrez S."/>
        </authorList>
    </citation>
    <scope>NUCLEOTIDE SEQUENCE [LARGE SCALE GENOMIC DNA]</scope>
    <source>
        <strain evidence="1 2">CST 7247</strain>
    </source>
</reference>
<dbReference type="PANTHER" id="PTHR30528">
    <property type="entry name" value="CYTOPLASMIC PROTEIN"/>
    <property type="match status" value="1"/>
</dbReference>
<comment type="caution">
    <text evidence="1">The sequence shown here is derived from an EMBL/GenBank/DDBJ whole genome shotgun (WGS) entry which is preliminary data.</text>
</comment>
<accession>A0A7K3LGD5</accession>
<feature type="non-terminal residue" evidence="1">
    <location>
        <position position="1"/>
    </location>
</feature>
<organism evidence="1 2">
    <name type="scientific">Mycolicibacter kumamotonensis</name>
    <dbReference type="NCBI Taxonomy" id="354243"/>
    <lineage>
        <taxon>Bacteria</taxon>
        <taxon>Bacillati</taxon>
        <taxon>Actinomycetota</taxon>
        <taxon>Actinomycetes</taxon>
        <taxon>Mycobacteriales</taxon>
        <taxon>Mycobacteriaceae</taxon>
        <taxon>Mycolicibacter</taxon>
    </lineage>
</organism>
<name>A0A7K3LGD5_9MYCO</name>
<dbReference type="PANTHER" id="PTHR30528:SF0">
    <property type="entry name" value="CYTOPLASMIC PROTEIN"/>
    <property type="match status" value="1"/>
</dbReference>